<comment type="function">
    <text evidence="1">Part of the tripartite ATP-independent periplasmic (TRAP) transport system.</text>
</comment>
<proteinExistence type="predicted"/>
<feature type="transmembrane region" description="Helical" evidence="2">
    <location>
        <begin position="107"/>
        <end position="134"/>
    </location>
</feature>
<protein>
    <submittedName>
        <fullName evidence="4">TRAP transporter fused permease subunit</fullName>
    </submittedName>
</protein>
<feature type="transmembrane region" description="Helical" evidence="2">
    <location>
        <begin position="581"/>
        <end position="600"/>
    </location>
</feature>
<keyword evidence="1" id="KW-1003">Cell membrane</keyword>
<gene>
    <name evidence="4" type="ORF">KDW95_22635</name>
</gene>
<feature type="transmembrane region" description="Helical" evidence="2">
    <location>
        <begin position="255"/>
        <end position="280"/>
    </location>
</feature>
<evidence type="ECO:0000256" key="2">
    <source>
        <dbReference type="SAM" id="Phobius"/>
    </source>
</evidence>
<feature type="transmembrane region" description="Helical" evidence="2">
    <location>
        <begin position="337"/>
        <end position="355"/>
    </location>
</feature>
<feature type="transmembrane region" description="Helical" evidence="2">
    <location>
        <begin position="401"/>
        <end position="425"/>
    </location>
</feature>
<feature type="transmembrane region" description="Helical" evidence="2">
    <location>
        <begin position="67"/>
        <end position="87"/>
    </location>
</feature>
<accession>A0ABY5HIB0</accession>
<feature type="transmembrane region" description="Helical" evidence="2">
    <location>
        <begin position="551"/>
        <end position="569"/>
    </location>
</feature>
<evidence type="ECO:0000256" key="1">
    <source>
        <dbReference type="RuleBase" id="RU369079"/>
    </source>
</evidence>
<dbReference type="InterPro" id="IPR011853">
    <property type="entry name" value="TRAP_DctM-Dct_fused"/>
</dbReference>
<feature type="transmembrane region" description="Helical" evidence="2">
    <location>
        <begin position="519"/>
        <end position="539"/>
    </location>
</feature>
<dbReference type="Pfam" id="PF06808">
    <property type="entry name" value="DctM"/>
    <property type="match status" value="1"/>
</dbReference>
<name>A0ABY5HIB0_9GAMM</name>
<keyword evidence="2" id="KW-0472">Membrane</keyword>
<feature type="transmembrane region" description="Helical" evidence="2">
    <location>
        <begin position="17"/>
        <end position="36"/>
    </location>
</feature>
<feature type="transmembrane region" description="Helical" evidence="2">
    <location>
        <begin position="42"/>
        <end position="62"/>
    </location>
</feature>
<evidence type="ECO:0000259" key="3">
    <source>
        <dbReference type="Pfam" id="PF06808"/>
    </source>
</evidence>
<feature type="transmembrane region" description="Helical" evidence="2">
    <location>
        <begin position="292"/>
        <end position="311"/>
    </location>
</feature>
<feature type="transmembrane region" description="Helical" evidence="2">
    <location>
        <begin position="480"/>
        <end position="499"/>
    </location>
</feature>
<dbReference type="InterPro" id="IPR010656">
    <property type="entry name" value="DctM"/>
</dbReference>
<feature type="transmembrane region" description="Helical" evidence="2">
    <location>
        <begin position="437"/>
        <end position="468"/>
    </location>
</feature>
<dbReference type="RefSeq" id="WP_255854041.1">
    <property type="nucleotide sequence ID" value="NZ_CP073347.1"/>
</dbReference>
<keyword evidence="1" id="KW-0813">Transport</keyword>
<keyword evidence="5" id="KW-1185">Reference proteome</keyword>
<feature type="domain" description="TRAP C4-dicarboxylate transport system permease DctM subunit" evidence="3">
    <location>
        <begin position="112"/>
        <end position="545"/>
    </location>
</feature>
<keyword evidence="2" id="KW-1133">Transmembrane helix</keyword>
<dbReference type="PANTHER" id="PTHR43849">
    <property type="entry name" value="BLL3936 PROTEIN"/>
    <property type="match status" value="1"/>
</dbReference>
<feature type="transmembrane region" description="Helical" evidence="2">
    <location>
        <begin position="216"/>
        <end position="235"/>
    </location>
</feature>
<dbReference type="PANTHER" id="PTHR43849:SF2">
    <property type="entry name" value="BLL3936 PROTEIN"/>
    <property type="match status" value="1"/>
</dbReference>
<dbReference type="NCBIfam" id="TIGR02123">
    <property type="entry name" value="TRAP_fused"/>
    <property type="match status" value="1"/>
</dbReference>
<keyword evidence="1" id="KW-0997">Cell inner membrane</keyword>
<sequence length="631" mass="66289">MLGSFFQLSFWSKTRELTALAFALMTIVLASGLFFLDPVLNRILHIGLGFLMLFALTAADAVSFKRVLAIFGAVIIIPITAYAYYYYPISYKFAGLPPSTLELTFGVLAIGISLLAAWMMAGISIPLIALFFVLYTLFGEYLPGPFAHAGLNITQIVQALYATSRGIYGSITGVSANYIVLFVVFAAYLSQIGFIDFLLGKSKRFLGKSRGGPAKIAIIASGGLGAVMGTAYGNTASTGAFTIPMMKRTGFSPSFAAAVEATASVGGQFVPPILGGAAFLMVDILGISYSTVMVASIPLAIMFYLSIFLVVDLRAAREGITTTPLVLENNNMASGPLGGWLKLAPVVILIALLAEGFTPQRAGFWAILSILLVDLLENRSLSLSLKHLIQGLIEGAKSSAVIVGIIATAGIIAGLTSTTGLGLVLSQVLTSVAGTNLPLLLVLTAATSIILGLGLPTIVCYLLMAVLVAPALTSAGIEPIVAHLFLIYFASLSSITPPVGPSNFIAASIAGSGAKPMQVGLLAIQLSLPAFIVPFIFVYHPELLMLDGLSWSVAYSLFTALLGVYALAAAQTGMVQPGYPLPNLATRLVVLLCAAGLLWPDAWSDIVAFFVFLGIHFYAAQARNGSLVVQR</sequence>
<reference evidence="4" key="1">
    <citation type="submission" date="2021-04" db="EMBL/GenBank/DDBJ databases">
        <title>Oceanospirillales bacteria with DddD are important DMSP degraders in coastal seawater.</title>
        <authorList>
            <person name="Liu J."/>
        </authorList>
    </citation>
    <scope>NUCLEOTIDE SEQUENCE</scope>
    <source>
        <strain evidence="4">D13-1</strain>
    </source>
</reference>
<feature type="transmembrane region" description="Helical" evidence="2">
    <location>
        <begin position="176"/>
        <end position="195"/>
    </location>
</feature>
<evidence type="ECO:0000313" key="4">
    <source>
        <dbReference type="EMBL" id="UTW11993.1"/>
    </source>
</evidence>
<keyword evidence="2" id="KW-0812">Transmembrane</keyword>
<evidence type="ECO:0000313" key="5">
    <source>
        <dbReference type="Proteomes" id="UP001058461"/>
    </source>
</evidence>
<organism evidence="4 5">
    <name type="scientific">Marinobacterium rhizophilum</name>
    <dbReference type="NCBI Taxonomy" id="420402"/>
    <lineage>
        <taxon>Bacteria</taxon>
        <taxon>Pseudomonadati</taxon>
        <taxon>Pseudomonadota</taxon>
        <taxon>Gammaproteobacteria</taxon>
        <taxon>Oceanospirillales</taxon>
        <taxon>Oceanospirillaceae</taxon>
        <taxon>Marinobacterium</taxon>
    </lineage>
</organism>
<feature type="transmembrane region" description="Helical" evidence="2">
    <location>
        <begin position="606"/>
        <end position="622"/>
    </location>
</feature>
<dbReference type="EMBL" id="CP073347">
    <property type="protein sequence ID" value="UTW11993.1"/>
    <property type="molecule type" value="Genomic_DNA"/>
</dbReference>
<comment type="subcellular location">
    <subcellularLocation>
        <location evidence="1">Cell inner membrane</location>
        <topology evidence="1">Multi-pass membrane protein</topology>
    </subcellularLocation>
</comment>
<dbReference type="Proteomes" id="UP001058461">
    <property type="component" value="Chromosome"/>
</dbReference>